<dbReference type="EMBL" id="SNRW01017610">
    <property type="protein sequence ID" value="KAA6368176.1"/>
    <property type="molecule type" value="Genomic_DNA"/>
</dbReference>
<dbReference type="Proteomes" id="UP000324800">
    <property type="component" value="Unassembled WGS sequence"/>
</dbReference>
<reference evidence="1 2" key="1">
    <citation type="submission" date="2019-03" db="EMBL/GenBank/DDBJ databases">
        <title>Single cell metagenomics reveals metabolic interactions within the superorganism composed of flagellate Streblomastix strix and complex community of Bacteroidetes bacteria on its surface.</title>
        <authorList>
            <person name="Treitli S.C."/>
            <person name="Kolisko M."/>
            <person name="Husnik F."/>
            <person name="Keeling P."/>
            <person name="Hampl V."/>
        </authorList>
    </citation>
    <scope>NUCLEOTIDE SEQUENCE [LARGE SCALE GENOMIC DNA]</scope>
    <source>
        <strain evidence="1">ST1C</strain>
    </source>
</reference>
<gene>
    <name evidence="1" type="ORF">EZS28_036297</name>
</gene>
<evidence type="ECO:0000313" key="1">
    <source>
        <dbReference type="EMBL" id="KAA6368176.1"/>
    </source>
</evidence>
<sequence>MEQEIIRADLSIRPVETFAGVLGLTNRKARRLVFDPGFFNSLLQDLYETELRITREGKTIQEKYVENADGFDQNINISLDKQTMNLGSHRSVIIEEQQLNDIMNLGSPRQKEKESQQVNLQYPTEFQEDLDQSSMFQDQPPETTVAQEKLTEKQRYVIQNDIFKSDSLNAVYDIGTLDWSISPINDIYERNHFDIDNTGYKYDALGNLQAYMNIDTSVGSKKQIKIKRNYIPTSQLISTSTA</sequence>
<dbReference type="AlphaFoldDB" id="A0A5J4UBH9"/>
<evidence type="ECO:0000313" key="2">
    <source>
        <dbReference type="Proteomes" id="UP000324800"/>
    </source>
</evidence>
<name>A0A5J4UBH9_9EUKA</name>
<accession>A0A5J4UBH9</accession>
<comment type="caution">
    <text evidence="1">The sequence shown here is derived from an EMBL/GenBank/DDBJ whole genome shotgun (WGS) entry which is preliminary data.</text>
</comment>
<organism evidence="1 2">
    <name type="scientific">Streblomastix strix</name>
    <dbReference type="NCBI Taxonomy" id="222440"/>
    <lineage>
        <taxon>Eukaryota</taxon>
        <taxon>Metamonada</taxon>
        <taxon>Preaxostyla</taxon>
        <taxon>Oxymonadida</taxon>
        <taxon>Streblomastigidae</taxon>
        <taxon>Streblomastix</taxon>
    </lineage>
</organism>
<protein>
    <submittedName>
        <fullName evidence="1">Uncharacterized protein</fullName>
    </submittedName>
</protein>
<proteinExistence type="predicted"/>